<name>A0A809RKL8_9PROT</name>
<evidence type="ECO:0000313" key="1">
    <source>
        <dbReference type="EMBL" id="BBO20002.1"/>
    </source>
</evidence>
<protein>
    <recommendedName>
        <fullName evidence="3">Preprotein translocase subunit YajC</fullName>
    </recommendedName>
</protein>
<organism evidence="1 2">
    <name type="scientific">Candidatus Desulfobacillus denitrificans</name>
    <dbReference type="NCBI Taxonomy" id="2608985"/>
    <lineage>
        <taxon>Bacteria</taxon>
        <taxon>Pseudomonadati</taxon>
        <taxon>Pseudomonadota</taxon>
        <taxon>Betaproteobacteria</taxon>
        <taxon>Candidatus Desulfobacillus</taxon>
    </lineage>
</organism>
<dbReference type="Proteomes" id="UP000662914">
    <property type="component" value="Chromosome"/>
</dbReference>
<evidence type="ECO:0000313" key="2">
    <source>
        <dbReference type="Proteomes" id="UP000662914"/>
    </source>
</evidence>
<proteinExistence type="predicted"/>
<dbReference type="AlphaFoldDB" id="A0A809RKL8"/>
<dbReference type="NCBIfam" id="NF041023">
    <property type="entry name" value="PP0621_fam"/>
    <property type="match status" value="1"/>
</dbReference>
<reference evidence="1" key="1">
    <citation type="journal article" name="DNA Res.">
        <title>The physiological potential of anammox bacteria as revealed by their core genome structure.</title>
        <authorList>
            <person name="Okubo T."/>
            <person name="Toyoda A."/>
            <person name="Fukuhara K."/>
            <person name="Uchiyama I."/>
            <person name="Harigaya Y."/>
            <person name="Kuroiwa M."/>
            <person name="Suzuki T."/>
            <person name="Murakami Y."/>
            <person name="Suwa Y."/>
            <person name="Takami H."/>
        </authorList>
    </citation>
    <scope>NUCLEOTIDE SEQUENCE</scope>
    <source>
        <strain evidence="1">317325-3</strain>
    </source>
</reference>
<evidence type="ECO:0008006" key="3">
    <source>
        <dbReference type="Google" id="ProtNLM"/>
    </source>
</evidence>
<sequence>MSKLILLLFLGLLAYLAFKGFQRHATPRRRQEHGGRAAERMVVCACCGVHLPESEAIDGDGGRFCCEEHRRLGPA</sequence>
<dbReference type="InterPro" id="IPR049708">
    <property type="entry name" value="PP0621-like"/>
</dbReference>
<dbReference type="KEGG" id="ddz:DSYM_07010"/>
<dbReference type="EMBL" id="AP021857">
    <property type="protein sequence ID" value="BBO20002.1"/>
    <property type="molecule type" value="Genomic_DNA"/>
</dbReference>
<accession>A0A809RKL8</accession>
<gene>
    <name evidence="1" type="ORF">DSYM_07010</name>
</gene>